<dbReference type="SUPFAM" id="SSF56731">
    <property type="entry name" value="DNA primase core"/>
    <property type="match status" value="1"/>
</dbReference>
<evidence type="ECO:0000313" key="2">
    <source>
        <dbReference type="Proteomes" id="UP000016888"/>
    </source>
</evidence>
<proteinExistence type="predicted"/>
<sequence length="269" mass="30145">MARLRNEEWLHLAKGTPVGSQRRVRHGSERTEALTVGNRDDRWWAYCQRCKTGAVEMKTHVLLTGKPPPKSCDLALPTDSLPISHLPSWRQSAVAAFLASKQMDLAYFPPRTVTFSEERQRLMLHIANGWMGRDTSGLSPQKWLTFNRQHYEMLTDHFVSTNVLLVEDCFSLLKVAYACPAVTVICTLGTAIHDSLMLRLMREAKCVVSFYDGDAAGWSGCTINARRLRAVNIAGPGNCFQQCAPKDLDPKDMTIADIQRHVEGLLTTS</sequence>
<protein>
    <submittedName>
        <fullName evidence="1">Putative DNA primase</fullName>
    </submittedName>
</protein>
<dbReference type="CDD" id="cd01029">
    <property type="entry name" value="TOPRIM_primases"/>
    <property type="match status" value="1"/>
</dbReference>
<name>U3TFL8_9CAUD</name>
<accession>U3TFL8</accession>
<evidence type="ECO:0000313" key="1">
    <source>
        <dbReference type="EMBL" id="BAN92327.1"/>
    </source>
</evidence>
<dbReference type="Proteomes" id="UP000016888">
    <property type="component" value="Segment"/>
</dbReference>
<dbReference type="EMBL" id="AB854109">
    <property type="protein sequence ID" value="BAN92327.1"/>
    <property type="molecule type" value="Genomic_DNA"/>
</dbReference>
<dbReference type="InterPro" id="IPR034154">
    <property type="entry name" value="TOPRIM_DnaG/twinkle"/>
</dbReference>
<dbReference type="KEGG" id="vg:17699643"/>
<dbReference type="GeneID" id="17699643"/>
<reference evidence="1 2" key="1">
    <citation type="submission" date="2013-09" db="EMBL/GenBank/DDBJ databases">
        <title>Genomic characterization of Ralstonia solanacearum phage phiRSB3.</title>
        <authorList>
            <person name="Kawasaki T."/>
            <person name="Matsunami M."/>
            <person name="Fujie M."/>
            <person name="Yamada T."/>
        </authorList>
    </citation>
    <scope>NUCLEOTIDE SEQUENCE [LARGE SCALE GENOMIC DNA]</scope>
</reference>
<organism evidence="1 2">
    <name type="scientific">Ralstonia phage RSB3</name>
    <dbReference type="NCBI Taxonomy" id="1402875"/>
    <lineage>
        <taxon>Viruses</taxon>
        <taxon>Duplodnaviria</taxon>
        <taxon>Heunggongvirae</taxon>
        <taxon>Uroviricota</taxon>
        <taxon>Caudoviricetes</taxon>
        <taxon>Autographivirales</taxon>
        <taxon>Autoscriptoviridae</taxon>
        <taxon>Jiaoyazivirus</taxon>
        <taxon>Jiaoyazivirus RSB3</taxon>
    </lineage>
</organism>
<keyword evidence="2" id="KW-1185">Reference proteome</keyword>
<dbReference type="RefSeq" id="YP_008853904.1">
    <property type="nucleotide sequence ID" value="NC_022917.1"/>
</dbReference>
<dbReference type="OrthoDB" id="5323at10239"/>